<dbReference type="InterPro" id="IPR035909">
    <property type="entry name" value="CheB_C"/>
</dbReference>
<dbReference type="SUPFAM" id="SSF52738">
    <property type="entry name" value="Methylesterase CheB, C-terminal domain"/>
    <property type="match status" value="1"/>
</dbReference>
<name>A0ABW5TWI1_9SPHI</name>
<sequence length="201" mass="22179">MAESKIIKPIELLAIGGSAGSFKILLDIIPKLKTPINFIILIVIHRKSGVSSNISDVFKNKTKIKVLECEDKEPMVVGNIYFAPADYHLLIEKDGLFSLDYSEKVNYSRPSIDVTFVNAADLYGNKLAALLLSGANSDGAEGLFYIHQKNGTTIVQSPDSSEIDTMPKEALKLFEPDYIANVAEIITIINNFNLEKNSTHF</sequence>
<keyword evidence="1 4" id="KW-0378">Hydrolase</keyword>
<dbReference type="Proteomes" id="UP001597546">
    <property type="component" value="Unassembled WGS sequence"/>
</dbReference>
<feature type="active site" evidence="4">
    <location>
        <position position="45"/>
    </location>
</feature>
<evidence type="ECO:0000313" key="7">
    <source>
        <dbReference type="Proteomes" id="UP001597546"/>
    </source>
</evidence>
<dbReference type="InterPro" id="IPR000673">
    <property type="entry name" value="Sig_transdc_resp-reg_Me-estase"/>
</dbReference>
<proteinExistence type="predicted"/>
<dbReference type="PANTHER" id="PTHR42872">
    <property type="entry name" value="PROTEIN-GLUTAMATE METHYLESTERASE/PROTEIN-GLUTAMINE GLUTAMINASE"/>
    <property type="match status" value="1"/>
</dbReference>
<reference evidence="7" key="1">
    <citation type="journal article" date="2019" name="Int. J. Syst. Evol. Microbiol.">
        <title>The Global Catalogue of Microorganisms (GCM) 10K type strain sequencing project: providing services to taxonomists for standard genome sequencing and annotation.</title>
        <authorList>
            <consortium name="The Broad Institute Genomics Platform"/>
            <consortium name="The Broad Institute Genome Sequencing Center for Infectious Disease"/>
            <person name="Wu L."/>
            <person name="Ma J."/>
        </authorList>
    </citation>
    <scope>NUCLEOTIDE SEQUENCE [LARGE SCALE GENOMIC DNA]</scope>
    <source>
        <strain evidence="7">KCTC 42456</strain>
    </source>
</reference>
<evidence type="ECO:0000256" key="2">
    <source>
        <dbReference type="ARBA" id="ARBA00039140"/>
    </source>
</evidence>
<dbReference type="PANTHER" id="PTHR42872:SF3">
    <property type="entry name" value="PROTEIN-GLUTAMATE METHYLESTERASE_PROTEIN-GLUTAMINE GLUTAMINASE 1"/>
    <property type="match status" value="1"/>
</dbReference>
<feature type="domain" description="CheB-type methylesterase" evidence="5">
    <location>
        <begin position="9"/>
        <end position="185"/>
    </location>
</feature>
<evidence type="ECO:0000256" key="1">
    <source>
        <dbReference type="ARBA" id="ARBA00022801"/>
    </source>
</evidence>
<dbReference type="RefSeq" id="WP_379045969.1">
    <property type="nucleotide sequence ID" value="NZ_JBHSKW010000058.1"/>
</dbReference>
<organism evidence="6 7">
    <name type="scientific">Pedobacter alpinus</name>
    <dbReference type="NCBI Taxonomy" id="1590643"/>
    <lineage>
        <taxon>Bacteria</taxon>
        <taxon>Pseudomonadati</taxon>
        <taxon>Bacteroidota</taxon>
        <taxon>Sphingobacteriia</taxon>
        <taxon>Sphingobacteriales</taxon>
        <taxon>Sphingobacteriaceae</taxon>
        <taxon>Pedobacter</taxon>
    </lineage>
</organism>
<gene>
    <name evidence="6" type="ORF">ACFSSE_15975</name>
</gene>
<dbReference type="Gene3D" id="3.40.50.180">
    <property type="entry name" value="Methylesterase CheB, C-terminal domain"/>
    <property type="match status" value="1"/>
</dbReference>
<evidence type="ECO:0000313" key="6">
    <source>
        <dbReference type="EMBL" id="MFD2733208.1"/>
    </source>
</evidence>
<keyword evidence="7" id="KW-1185">Reference proteome</keyword>
<evidence type="ECO:0000256" key="4">
    <source>
        <dbReference type="PROSITE-ProRule" id="PRU00050"/>
    </source>
</evidence>
<feature type="active site" evidence="4">
    <location>
        <position position="18"/>
    </location>
</feature>
<comment type="catalytic activity">
    <reaction evidence="3">
        <text>[protein]-L-glutamate 5-O-methyl ester + H2O = L-glutamyl-[protein] + methanol + H(+)</text>
        <dbReference type="Rhea" id="RHEA:23236"/>
        <dbReference type="Rhea" id="RHEA-COMP:10208"/>
        <dbReference type="Rhea" id="RHEA-COMP:10311"/>
        <dbReference type="ChEBI" id="CHEBI:15377"/>
        <dbReference type="ChEBI" id="CHEBI:15378"/>
        <dbReference type="ChEBI" id="CHEBI:17790"/>
        <dbReference type="ChEBI" id="CHEBI:29973"/>
        <dbReference type="ChEBI" id="CHEBI:82795"/>
        <dbReference type="EC" id="3.1.1.61"/>
    </reaction>
</comment>
<evidence type="ECO:0000259" key="5">
    <source>
        <dbReference type="PROSITE" id="PS50122"/>
    </source>
</evidence>
<dbReference type="Pfam" id="PF01339">
    <property type="entry name" value="CheB_methylest"/>
    <property type="match status" value="1"/>
</dbReference>
<dbReference type="EC" id="3.1.1.61" evidence="2"/>
<protein>
    <recommendedName>
        <fullName evidence="2">protein-glutamate methylesterase</fullName>
        <ecNumber evidence="2">3.1.1.61</ecNumber>
    </recommendedName>
</protein>
<dbReference type="CDD" id="cd16433">
    <property type="entry name" value="CheB"/>
    <property type="match status" value="1"/>
</dbReference>
<comment type="caution">
    <text evidence="6">The sequence shown here is derived from an EMBL/GenBank/DDBJ whole genome shotgun (WGS) entry which is preliminary data.</text>
</comment>
<evidence type="ECO:0000256" key="3">
    <source>
        <dbReference type="ARBA" id="ARBA00048267"/>
    </source>
</evidence>
<keyword evidence="4" id="KW-0145">Chemotaxis</keyword>
<feature type="active site" evidence="4">
    <location>
        <position position="138"/>
    </location>
</feature>
<dbReference type="EMBL" id="JBHULV010000052">
    <property type="protein sequence ID" value="MFD2733208.1"/>
    <property type="molecule type" value="Genomic_DNA"/>
</dbReference>
<dbReference type="PROSITE" id="PS50122">
    <property type="entry name" value="CHEB"/>
    <property type="match status" value="1"/>
</dbReference>
<accession>A0ABW5TWI1</accession>